<keyword evidence="2" id="KW-1185">Reference proteome</keyword>
<gene>
    <name evidence="1" type="ORF">QO006_002309</name>
</gene>
<dbReference type="RefSeq" id="WP_307466371.1">
    <property type="nucleotide sequence ID" value="NZ_JAURUR010000007.1"/>
</dbReference>
<dbReference type="Proteomes" id="UP001232163">
    <property type="component" value="Unassembled WGS sequence"/>
</dbReference>
<evidence type="ECO:0000313" key="1">
    <source>
        <dbReference type="EMBL" id="MDP9764862.1"/>
    </source>
</evidence>
<protein>
    <recommendedName>
        <fullName evidence="3">Right handed beta helix region</fullName>
    </recommendedName>
</protein>
<accession>A0ABT9ME40</accession>
<dbReference type="EMBL" id="JAURUR010000007">
    <property type="protein sequence ID" value="MDP9764862.1"/>
    <property type="molecule type" value="Genomic_DNA"/>
</dbReference>
<sequence>MPDQVFTTGNANVQAFTNATAYAQSRAQAAEQERAATEAARLALPTQVQALTAPAVNEANAAAAAARVAAGLAGSVGTEAELVGKPAGQYRVGVNLVTWNGNSVTASTPALATAEQATAAQDAADTAQAQADSASDRVQASVAGLDALTLTAGRVQTELGAFDVIPEAGQAVNGGTVRSIGVPGYVAKLGTSGPLDFRLFRPDLSGNGATQNTAKLQAAITEAVTNHESADLLLPPGLLRVSGAMIAEAAPDIYRSLTIRGAGTGVTRIVQNADADLISTDLKGQGTLTVRDVSLLADVMMVDGAAVRMPEGGYRIPALIMRDVEILSNVGQWRYGVRTKNAIEPYFSKVMIRGQPLSWQANSGKWMDGIYIEADAPSMAVKMHACGIYQVRRGIWADNRGNPGIEGLQVSLCDIVDVMEGIRFENSAPYSPPQVLVTGGHMNFRQYGVFVNKGVQIQIDNLLAYARGVEAGEPEALDVAGRIGIYVPEGRNVQISNVQMYSIFGGAHDYDAVVLGNVQKGQITNVHAAFKGAAGAVLYLGDQSADIQYGTIQRESGVACVSDLGAGNRSLGGIMPPDPLDVKLPLNVTAALDLTRLRAEIVKLLGSGTVSSITPLPGRRVTFVADNPVTFTHAAGLLLAGDTDATITGGRSITLYHDGDTWREAGRS</sequence>
<comment type="caution">
    <text evidence="1">The sequence shown here is derived from an EMBL/GenBank/DDBJ whole genome shotgun (WGS) entry which is preliminary data.</text>
</comment>
<dbReference type="Gene3D" id="2.160.20.10">
    <property type="entry name" value="Single-stranded right-handed beta-helix, Pectin lyase-like"/>
    <property type="match status" value="1"/>
</dbReference>
<dbReference type="InterPro" id="IPR011050">
    <property type="entry name" value="Pectin_lyase_fold/virulence"/>
</dbReference>
<organism evidence="1 2">
    <name type="scientific">Deinococcus enclensis</name>
    <dbReference type="NCBI Taxonomy" id="1049582"/>
    <lineage>
        <taxon>Bacteria</taxon>
        <taxon>Thermotogati</taxon>
        <taxon>Deinococcota</taxon>
        <taxon>Deinococci</taxon>
        <taxon>Deinococcales</taxon>
        <taxon>Deinococcaceae</taxon>
        <taxon>Deinococcus</taxon>
    </lineage>
</organism>
<dbReference type="InterPro" id="IPR012334">
    <property type="entry name" value="Pectin_lyas_fold"/>
</dbReference>
<name>A0ABT9ME40_9DEIO</name>
<proteinExistence type="predicted"/>
<evidence type="ECO:0008006" key="3">
    <source>
        <dbReference type="Google" id="ProtNLM"/>
    </source>
</evidence>
<dbReference type="SUPFAM" id="SSF51126">
    <property type="entry name" value="Pectin lyase-like"/>
    <property type="match status" value="1"/>
</dbReference>
<reference evidence="1 2" key="1">
    <citation type="submission" date="2023-07" db="EMBL/GenBank/DDBJ databases">
        <title>Genomic Encyclopedia of Type Strains, Phase IV (KMG-IV): sequencing the most valuable type-strain genomes for metagenomic binning, comparative biology and taxonomic classification.</title>
        <authorList>
            <person name="Goeker M."/>
        </authorList>
    </citation>
    <scope>NUCLEOTIDE SEQUENCE [LARGE SCALE GENOMIC DNA]</scope>
    <source>
        <strain evidence="1 2">NIO-1023</strain>
    </source>
</reference>
<evidence type="ECO:0000313" key="2">
    <source>
        <dbReference type="Proteomes" id="UP001232163"/>
    </source>
</evidence>